<dbReference type="STRING" id="690307.A0A1L9WJZ3"/>
<comment type="subcellular location">
    <subcellularLocation>
        <location evidence="1 12">Cell membrane</location>
        <topology evidence="1 12">Lipid-anchor</topology>
        <topology evidence="1 12">GPI-anchor</topology>
    </subcellularLocation>
</comment>
<dbReference type="OMA" id="WNAASKL"/>
<dbReference type="InterPro" id="IPR017853">
    <property type="entry name" value="GH"/>
</dbReference>
<dbReference type="EMBL" id="KV878985">
    <property type="protein sequence ID" value="OJJ96477.1"/>
    <property type="molecule type" value="Genomic_DNA"/>
</dbReference>
<evidence type="ECO:0000256" key="3">
    <source>
        <dbReference type="ARBA" id="ARBA00022475"/>
    </source>
</evidence>
<evidence type="ECO:0000313" key="16">
    <source>
        <dbReference type="Proteomes" id="UP000184546"/>
    </source>
</evidence>
<keyword evidence="16" id="KW-1185">Reference proteome</keyword>
<evidence type="ECO:0000256" key="9">
    <source>
        <dbReference type="ARBA" id="ARBA00023180"/>
    </source>
</evidence>
<dbReference type="Proteomes" id="UP000184546">
    <property type="component" value="Unassembled WGS sequence"/>
</dbReference>
<dbReference type="Gene3D" id="3.20.20.80">
    <property type="entry name" value="Glycosidases"/>
    <property type="match status" value="1"/>
</dbReference>
<dbReference type="InterPro" id="IPR004886">
    <property type="entry name" value="Glucanosyltransferase"/>
</dbReference>
<evidence type="ECO:0000313" key="15">
    <source>
        <dbReference type="EMBL" id="OJJ96477.1"/>
    </source>
</evidence>
<feature type="signal peptide" evidence="12">
    <location>
        <begin position="1"/>
        <end position="20"/>
    </location>
</feature>
<evidence type="ECO:0000256" key="4">
    <source>
        <dbReference type="ARBA" id="ARBA00022622"/>
    </source>
</evidence>
<dbReference type="SUPFAM" id="SSF51445">
    <property type="entry name" value="(Trans)glycosidases"/>
    <property type="match status" value="1"/>
</dbReference>
<feature type="domain" description="X8" evidence="14">
    <location>
        <begin position="380"/>
        <end position="471"/>
    </location>
</feature>
<dbReference type="RefSeq" id="XP_020052817.1">
    <property type="nucleotide sequence ID" value="XM_020205811.1"/>
</dbReference>
<evidence type="ECO:0000256" key="2">
    <source>
        <dbReference type="ARBA" id="ARBA00007528"/>
    </source>
</evidence>
<dbReference type="GeneID" id="30979625"/>
<evidence type="ECO:0000256" key="1">
    <source>
        <dbReference type="ARBA" id="ARBA00004609"/>
    </source>
</evidence>
<dbReference type="Pfam" id="PF07983">
    <property type="entry name" value="X8"/>
    <property type="match status" value="1"/>
</dbReference>
<dbReference type="SMART" id="SM00768">
    <property type="entry name" value="X8"/>
    <property type="match status" value="1"/>
</dbReference>
<protein>
    <recommendedName>
        <fullName evidence="12">1,3-beta-glucanosyltransferase</fullName>
        <ecNumber evidence="12">2.4.1.-</ecNumber>
    </recommendedName>
</protein>
<dbReference type="PANTHER" id="PTHR31468:SF11">
    <property type="entry name" value="1,3-BETA-GLUCANOSYLTRANSFERASE"/>
    <property type="match status" value="1"/>
</dbReference>
<dbReference type="EC" id="2.4.1.-" evidence="12"/>
<evidence type="ECO:0000256" key="13">
    <source>
        <dbReference type="SAM" id="MobiDB-lite"/>
    </source>
</evidence>
<dbReference type="GO" id="GO:0098552">
    <property type="term" value="C:side of membrane"/>
    <property type="evidence" value="ECO:0007669"/>
    <property type="project" value="UniProtKB-KW"/>
</dbReference>
<keyword evidence="4 12" id="KW-0336">GPI-anchor</keyword>
<keyword evidence="6 12" id="KW-0732">Signal</keyword>
<proteinExistence type="inferred from homology"/>
<evidence type="ECO:0000256" key="11">
    <source>
        <dbReference type="ARBA" id="ARBA00025026"/>
    </source>
</evidence>
<gene>
    <name evidence="15" type="ORF">ASPACDRAFT_81170</name>
</gene>
<keyword evidence="5 12" id="KW-0808">Transferase</keyword>
<dbReference type="FunFam" id="3.20.20.80:FF:000038">
    <property type="entry name" value="1,3-beta-glucanosyltransferase"/>
    <property type="match status" value="1"/>
</dbReference>
<dbReference type="GO" id="GO:0031982">
    <property type="term" value="C:vesicle"/>
    <property type="evidence" value="ECO:0007669"/>
    <property type="project" value="UniProtKB-ARBA"/>
</dbReference>
<dbReference type="GO" id="GO:0042124">
    <property type="term" value="F:1,3-beta-glucanosyltransferase activity"/>
    <property type="evidence" value="ECO:0007669"/>
    <property type="project" value="TreeGrafter"/>
</dbReference>
<evidence type="ECO:0000256" key="7">
    <source>
        <dbReference type="ARBA" id="ARBA00023136"/>
    </source>
</evidence>
<evidence type="ECO:0000256" key="12">
    <source>
        <dbReference type="RuleBase" id="RU361209"/>
    </source>
</evidence>
<feature type="chain" id="PRO_5011819952" description="1,3-beta-glucanosyltransferase" evidence="12">
    <location>
        <begin position="21"/>
        <end position="538"/>
    </location>
</feature>
<evidence type="ECO:0000256" key="6">
    <source>
        <dbReference type="ARBA" id="ARBA00022729"/>
    </source>
</evidence>
<evidence type="ECO:0000256" key="8">
    <source>
        <dbReference type="ARBA" id="ARBA00023157"/>
    </source>
</evidence>
<organism evidence="15 16">
    <name type="scientific">Aspergillus aculeatus (strain ATCC 16872 / CBS 172.66 / WB 5094)</name>
    <dbReference type="NCBI Taxonomy" id="690307"/>
    <lineage>
        <taxon>Eukaryota</taxon>
        <taxon>Fungi</taxon>
        <taxon>Dikarya</taxon>
        <taxon>Ascomycota</taxon>
        <taxon>Pezizomycotina</taxon>
        <taxon>Eurotiomycetes</taxon>
        <taxon>Eurotiomycetidae</taxon>
        <taxon>Eurotiales</taxon>
        <taxon>Aspergillaceae</taxon>
        <taxon>Aspergillus</taxon>
        <taxon>Aspergillus subgen. Circumdati</taxon>
    </lineage>
</organism>
<keyword evidence="7 12" id="KW-0472">Membrane</keyword>
<keyword evidence="3" id="KW-1003">Cell membrane</keyword>
<dbReference type="GO" id="GO:0009277">
    <property type="term" value="C:fungal-type cell wall"/>
    <property type="evidence" value="ECO:0007669"/>
    <property type="project" value="UniProtKB-ARBA"/>
</dbReference>
<dbReference type="PANTHER" id="PTHR31468">
    <property type="entry name" value="1,3-BETA-GLUCANOSYLTRANSFERASE GAS1"/>
    <property type="match status" value="1"/>
</dbReference>
<evidence type="ECO:0000256" key="10">
    <source>
        <dbReference type="ARBA" id="ARBA00023288"/>
    </source>
</evidence>
<feature type="compositionally biased region" description="Low complexity" evidence="13">
    <location>
        <begin position="483"/>
        <end position="498"/>
    </location>
</feature>
<evidence type="ECO:0000259" key="14">
    <source>
        <dbReference type="SMART" id="SM00768"/>
    </source>
</evidence>
<dbReference type="GO" id="GO:0071970">
    <property type="term" value="P:fungal-type cell wall (1-&gt;3)-beta-D-glucan biosynthetic process"/>
    <property type="evidence" value="ECO:0007669"/>
    <property type="project" value="TreeGrafter"/>
</dbReference>
<keyword evidence="9" id="KW-0325">Glycoprotein</keyword>
<dbReference type="GO" id="GO:0005886">
    <property type="term" value="C:plasma membrane"/>
    <property type="evidence" value="ECO:0007669"/>
    <property type="project" value="UniProtKB-SubCell"/>
</dbReference>
<feature type="region of interest" description="Disordered" evidence="13">
    <location>
        <begin position="479"/>
        <end position="498"/>
    </location>
</feature>
<sequence length="538" mass="57373">MKYNSIALAGASMLLGRAIAADLPEIAIKGNKFFYSNNGTQFYMRGVAYQQDYTANGTSSDNNDYIDPLADATSCKRDIPYLQQLRTNVIRTYAVDPTQNHDECMTALADAGIYLITDLSSPSESINRNDPQWNTALYDRYTSVIDAFANYTNVIGFFAGNEVTNDNNNTDAAAYVKAAVRDMKKYIKAKNYRTTLSIGYATDDDATIRDDLKDYLVCGDSEDMIDFFGYNIYEWCGDSSFKTSGYQARTEEFKDYPVPAFFSEYGCNDPSPRTFTDVPVLFGSDMDDVWSGGIVYMYFQEANDYGLVSVSGNSVSTLKDFSYLSSQMQKATPTGVNSNSWSASNTATSSCPTVASAWEASSSLPPSPNDALCDCMEESLSCVVKDSVSSSKYGDLFDYICALNDGKYCAGQASNSTSGTYGAYSVCSTKQQLNFVMNQYYSAQGASASACDFSGKGTTTSSQSPTGTCSSLLKEAGTGGTGSVTSSPTGGSAASASSSSSEGAAGMGVSPMAVSVGSWQLGAYAVTAVGAALGMILL</sequence>
<reference evidence="16" key="1">
    <citation type="journal article" date="2017" name="Genome Biol.">
        <title>Comparative genomics reveals high biological diversity and specific adaptations in the industrially and medically important fungal genus Aspergillus.</title>
        <authorList>
            <person name="de Vries R.P."/>
            <person name="Riley R."/>
            <person name="Wiebenga A."/>
            <person name="Aguilar-Osorio G."/>
            <person name="Amillis S."/>
            <person name="Uchima C.A."/>
            <person name="Anderluh G."/>
            <person name="Asadollahi M."/>
            <person name="Askin M."/>
            <person name="Barry K."/>
            <person name="Battaglia E."/>
            <person name="Bayram O."/>
            <person name="Benocci T."/>
            <person name="Braus-Stromeyer S.A."/>
            <person name="Caldana C."/>
            <person name="Canovas D."/>
            <person name="Cerqueira G.C."/>
            <person name="Chen F."/>
            <person name="Chen W."/>
            <person name="Choi C."/>
            <person name="Clum A."/>
            <person name="Dos Santos R.A."/>
            <person name="Damasio A.R."/>
            <person name="Diallinas G."/>
            <person name="Emri T."/>
            <person name="Fekete E."/>
            <person name="Flipphi M."/>
            <person name="Freyberg S."/>
            <person name="Gallo A."/>
            <person name="Gournas C."/>
            <person name="Habgood R."/>
            <person name="Hainaut M."/>
            <person name="Harispe M.L."/>
            <person name="Henrissat B."/>
            <person name="Hilden K.S."/>
            <person name="Hope R."/>
            <person name="Hossain A."/>
            <person name="Karabika E."/>
            <person name="Karaffa L."/>
            <person name="Karanyi Z."/>
            <person name="Krasevec N."/>
            <person name="Kuo A."/>
            <person name="Kusch H."/>
            <person name="LaButti K."/>
            <person name="Lagendijk E.L."/>
            <person name="Lapidus A."/>
            <person name="Levasseur A."/>
            <person name="Lindquist E."/>
            <person name="Lipzen A."/>
            <person name="Logrieco A.F."/>
            <person name="MacCabe A."/>
            <person name="Maekelae M.R."/>
            <person name="Malavazi I."/>
            <person name="Melin P."/>
            <person name="Meyer V."/>
            <person name="Mielnichuk N."/>
            <person name="Miskei M."/>
            <person name="Molnar A.P."/>
            <person name="Mule G."/>
            <person name="Ngan C.Y."/>
            <person name="Orejas M."/>
            <person name="Orosz E."/>
            <person name="Ouedraogo J.P."/>
            <person name="Overkamp K.M."/>
            <person name="Park H.-S."/>
            <person name="Perrone G."/>
            <person name="Piumi F."/>
            <person name="Punt P.J."/>
            <person name="Ram A.F."/>
            <person name="Ramon A."/>
            <person name="Rauscher S."/>
            <person name="Record E."/>
            <person name="Riano-Pachon D.M."/>
            <person name="Robert V."/>
            <person name="Roehrig J."/>
            <person name="Ruller R."/>
            <person name="Salamov A."/>
            <person name="Salih N.S."/>
            <person name="Samson R.A."/>
            <person name="Sandor E."/>
            <person name="Sanguinetti M."/>
            <person name="Schuetze T."/>
            <person name="Sepcic K."/>
            <person name="Shelest E."/>
            <person name="Sherlock G."/>
            <person name="Sophianopoulou V."/>
            <person name="Squina F.M."/>
            <person name="Sun H."/>
            <person name="Susca A."/>
            <person name="Todd R.B."/>
            <person name="Tsang A."/>
            <person name="Unkles S.E."/>
            <person name="van de Wiele N."/>
            <person name="van Rossen-Uffink D."/>
            <person name="Oliveira J.V."/>
            <person name="Vesth T.C."/>
            <person name="Visser J."/>
            <person name="Yu J.-H."/>
            <person name="Zhou M."/>
            <person name="Andersen M.R."/>
            <person name="Archer D.B."/>
            <person name="Baker S.E."/>
            <person name="Benoit I."/>
            <person name="Brakhage A.A."/>
            <person name="Braus G.H."/>
            <person name="Fischer R."/>
            <person name="Frisvad J.C."/>
            <person name="Goldman G.H."/>
            <person name="Houbraken J."/>
            <person name="Oakley B."/>
            <person name="Pocsi I."/>
            <person name="Scazzocchio C."/>
            <person name="Seiboth B."/>
            <person name="vanKuyk P.A."/>
            <person name="Wortman J."/>
            <person name="Dyer P.S."/>
            <person name="Grigoriev I.V."/>
        </authorList>
    </citation>
    <scope>NUCLEOTIDE SEQUENCE [LARGE SCALE GENOMIC DNA]</scope>
    <source>
        <strain evidence="16">ATCC 16872 / CBS 172.66 / WB 5094</strain>
    </source>
</reference>
<dbReference type="VEuPathDB" id="FungiDB:ASPACDRAFT_81170"/>
<dbReference type="AlphaFoldDB" id="A0A1L9WJZ3"/>
<dbReference type="OrthoDB" id="421038at2759"/>
<accession>A0A1L9WJZ3</accession>
<comment type="similarity">
    <text evidence="2 12">Belongs to the glycosyl hydrolase 72 family.</text>
</comment>
<dbReference type="Pfam" id="PF03198">
    <property type="entry name" value="Glyco_hydro_72"/>
    <property type="match status" value="1"/>
</dbReference>
<dbReference type="FunFam" id="1.20.58.1040:FF:000005">
    <property type="entry name" value="1,3-beta-glucanosyltransferase"/>
    <property type="match status" value="1"/>
</dbReference>
<comment type="function">
    <text evidence="11">Splits internally a 1,3-beta-glucan molecule and transfers the newly generated reducing end (the donor) to the non-reducing end of another 1,3-beta-glucan molecule (the acceptor) forming a 1,3-beta linkage, resulting in the elongation of 1,3-beta-glucan chains in the cell wall. Involved in cell wall morphogenesis.</text>
</comment>
<name>A0A1L9WJZ3_ASPA1</name>
<dbReference type="InterPro" id="IPR012946">
    <property type="entry name" value="X8"/>
</dbReference>
<keyword evidence="8" id="KW-1015">Disulfide bond</keyword>
<evidence type="ECO:0000256" key="5">
    <source>
        <dbReference type="ARBA" id="ARBA00022679"/>
    </source>
</evidence>
<dbReference type="Gene3D" id="1.20.58.1040">
    <property type="match status" value="1"/>
</dbReference>
<dbReference type="GO" id="GO:0031505">
    <property type="term" value="P:fungal-type cell wall organization"/>
    <property type="evidence" value="ECO:0007669"/>
    <property type="project" value="TreeGrafter"/>
</dbReference>
<keyword evidence="10 12" id="KW-0449">Lipoprotein</keyword>